<dbReference type="SUPFAM" id="SSF50729">
    <property type="entry name" value="PH domain-like"/>
    <property type="match status" value="1"/>
</dbReference>
<dbReference type="Pfam" id="PF00017">
    <property type="entry name" value="SH2"/>
    <property type="match status" value="1"/>
</dbReference>
<dbReference type="GO" id="GO:0005085">
    <property type="term" value="F:guanyl-nucleotide exchange factor activity"/>
    <property type="evidence" value="ECO:0007669"/>
    <property type="project" value="UniProtKB-KW"/>
</dbReference>
<dbReference type="InterPro" id="IPR001715">
    <property type="entry name" value="CH_dom"/>
</dbReference>
<dbReference type="OrthoDB" id="5340910at2759"/>
<dbReference type="Gene3D" id="2.30.29.30">
    <property type="entry name" value="Pleckstrin-homology domain (PH domain)/Phosphotyrosine-binding domain (PTB)"/>
    <property type="match status" value="1"/>
</dbReference>
<evidence type="ECO:0000256" key="8">
    <source>
        <dbReference type="ARBA" id="ARBA00022999"/>
    </source>
</evidence>
<dbReference type="SMART" id="SM00033">
    <property type="entry name" value="CH"/>
    <property type="match status" value="1"/>
</dbReference>
<evidence type="ECO:0000259" key="13">
    <source>
        <dbReference type="PROSITE" id="PS50003"/>
    </source>
</evidence>
<dbReference type="GO" id="GO:0009653">
    <property type="term" value="P:anatomical structure morphogenesis"/>
    <property type="evidence" value="ECO:0007669"/>
    <property type="project" value="UniProtKB-ARBA"/>
</dbReference>
<dbReference type="InterPro" id="IPR000219">
    <property type="entry name" value="DH_dom"/>
</dbReference>
<dbReference type="InterPro" id="IPR036028">
    <property type="entry name" value="SH3-like_dom_sf"/>
</dbReference>
<dbReference type="AlphaFoldDB" id="A0A482WNP5"/>
<dbReference type="PROSITE" id="PS50081">
    <property type="entry name" value="ZF_DAG_PE_2"/>
    <property type="match status" value="1"/>
</dbReference>
<dbReference type="CDD" id="cd20810">
    <property type="entry name" value="C1_VAV"/>
    <property type="match status" value="1"/>
</dbReference>
<dbReference type="PROSITE" id="PS50003">
    <property type="entry name" value="PH_DOMAIN"/>
    <property type="match status" value="1"/>
</dbReference>
<dbReference type="CDD" id="cd21201">
    <property type="entry name" value="CH_VAV"/>
    <property type="match status" value="1"/>
</dbReference>
<dbReference type="Pfam" id="PF00307">
    <property type="entry name" value="CH"/>
    <property type="match status" value="1"/>
</dbReference>
<dbReference type="SUPFAM" id="SSF50044">
    <property type="entry name" value="SH3-domain"/>
    <property type="match status" value="1"/>
</dbReference>
<evidence type="ECO:0000259" key="16">
    <source>
        <dbReference type="PROSITE" id="PS50081"/>
    </source>
</evidence>
<dbReference type="InterPro" id="IPR037832">
    <property type="entry name" value="PH_Vav"/>
</dbReference>
<dbReference type="SMART" id="SM00233">
    <property type="entry name" value="PH"/>
    <property type="match status" value="1"/>
</dbReference>
<dbReference type="SMART" id="SM00326">
    <property type="entry name" value="SH3"/>
    <property type="match status" value="1"/>
</dbReference>
<dbReference type="EMBL" id="QKKF02030011">
    <property type="protein sequence ID" value="RZF34906.1"/>
    <property type="molecule type" value="Genomic_DNA"/>
</dbReference>
<dbReference type="PANTHER" id="PTHR45818">
    <property type="entry name" value="PROTEIN VAV"/>
    <property type="match status" value="1"/>
</dbReference>
<dbReference type="InterPro" id="IPR036860">
    <property type="entry name" value="SH2_dom_sf"/>
</dbReference>
<dbReference type="CDD" id="cd01223">
    <property type="entry name" value="PH_Vav"/>
    <property type="match status" value="1"/>
</dbReference>
<comment type="caution">
    <text evidence="17">The sequence shown here is derived from an EMBL/GenBank/DDBJ whole genome shotgun (WGS) entry which is preliminary data.</text>
</comment>
<accession>A0A482WNP5</accession>
<evidence type="ECO:0000256" key="2">
    <source>
        <dbReference type="ARBA" id="ARBA00022553"/>
    </source>
</evidence>
<dbReference type="PROSITE" id="PS00479">
    <property type="entry name" value="ZF_DAG_PE_1"/>
    <property type="match status" value="1"/>
</dbReference>
<dbReference type="GO" id="GO:0005737">
    <property type="term" value="C:cytoplasm"/>
    <property type="evidence" value="ECO:0007669"/>
    <property type="project" value="TreeGrafter"/>
</dbReference>
<dbReference type="SMART" id="SM00325">
    <property type="entry name" value="RhoGEF"/>
    <property type="match status" value="1"/>
</dbReference>
<dbReference type="Pfam" id="PF00621">
    <property type="entry name" value="RhoGEF"/>
    <property type="match status" value="1"/>
</dbReference>
<reference evidence="17 18" key="1">
    <citation type="journal article" date="2017" name="Gigascience">
        <title>Genome sequence of the small brown planthopper, Laodelphax striatellus.</title>
        <authorList>
            <person name="Zhu J."/>
            <person name="Jiang F."/>
            <person name="Wang X."/>
            <person name="Yang P."/>
            <person name="Bao Y."/>
            <person name="Zhao W."/>
            <person name="Wang W."/>
            <person name="Lu H."/>
            <person name="Wang Q."/>
            <person name="Cui N."/>
            <person name="Li J."/>
            <person name="Chen X."/>
            <person name="Luo L."/>
            <person name="Yu J."/>
            <person name="Kang L."/>
            <person name="Cui F."/>
        </authorList>
    </citation>
    <scope>NUCLEOTIDE SEQUENCE [LARGE SCALE GENOMIC DNA]</scope>
    <source>
        <strain evidence="17">Lst14</strain>
    </source>
</reference>
<evidence type="ECO:0000256" key="10">
    <source>
        <dbReference type="PROSITE-ProRule" id="PRU00192"/>
    </source>
</evidence>
<evidence type="ECO:0000259" key="14">
    <source>
        <dbReference type="PROSITE" id="PS50010"/>
    </source>
</evidence>
<dbReference type="SMART" id="SM00109">
    <property type="entry name" value="C1"/>
    <property type="match status" value="1"/>
</dbReference>
<evidence type="ECO:0000256" key="1">
    <source>
        <dbReference type="ARBA" id="ARBA00022443"/>
    </source>
</evidence>
<keyword evidence="6" id="KW-0863">Zinc-finger</keyword>
<keyword evidence="18" id="KW-1185">Reference proteome</keyword>
<keyword evidence="5" id="KW-0677">Repeat</keyword>
<dbReference type="Pfam" id="PF22697">
    <property type="entry name" value="SOS1_NGEF_PH"/>
    <property type="match status" value="1"/>
</dbReference>
<feature type="domain" description="SH2" evidence="11">
    <location>
        <begin position="701"/>
        <end position="804"/>
    </location>
</feature>
<protein>
    <recommendedName>
        <fullName evidence="19">Protein vav</fullName>
    </recommendedName>
</protein>
<keyword evidence="8 9" id="KW-0727">SH2 domain</keyword>
<feature type="domain" description="Calponin-homology (CH)" evidence="15">
    <location>
        <begin position="3"/>
        <end position="121"/>
    </location>
</feature>
<dbReference type="InterPro" id="IPR035899">
    <property type="entry name" value="DBL_dom_sf"/>
</dbReference>
<dbReference type="SMART" id="SM00252">
    <property type="entry name" value="SH2"/>
    <property type="match status" value="1"/>
</dbReference>
<evidence type="ECO:0000256" key="7">
    <source>
        <dbReference type="ARBA" id="ARBA00022833"/>
    </source>
</evidence>
<dbReference type="CDD" id="cd00160">
    <property type="entry name" value="RhoGEF"/>
    <property type="match status" value="1"/>
</dbReference>
<dbReference type="Gene3D" id="1.20.900.10">
    <property type="entry name" value="Dbl homology (DH) domain"/>
    <property type="match status" value="1"/>
</dbReference>
<dbReference type="GO" id="GO:0008270">
    <property type="term" value="F:zinc ion binding"/>
    <property type="evidence" value="ECO:0007669"/>
    <property type="project" value="UniProtKB-KW"/>
</dbReference>
<dbReference type="Pfam" id="PF00018">
    <property type="entry name" value="SH3_1"/>
    <property type="match status" value="1"/>
</dbReference>
<feature type="domain" description="DH" evidence="14">
    <location>
        <begin position="259"/>
        <end position="439"/>
    </location>
</feature>
<dbReference type="InterPro" id="IPR036872">
    <property type="entry name" value="CH_dom_sf"/>
</dbReference>
<dbReference type="Gene3D" id="2.30.30.40">
    <property type="entry name" value="SH3 Domains"/>
    <property type="match status" value="1"/>
</dbReference>
<dbReference type="InParanoid" id="A0A482WNP5"/>
<dbReference type="SUPFAM" id="SSF48065">
    <property type="entry name" value="DBL homology domain (DH-domain)"/>
    <property type="match status" value="1"/>
</dbReference>
<dbReference type="InterPro" id="IPR011993">
    <property type="entry name" value="PH-like_dom_sf"/>
</dbReference>
<organism evidence="17 18">
    <name type="scientific">Laodelphax striatellus</name>
    <name type="common">Small brown planthopper</name>
    <name type="synonym">Delphax striatella</name>
    <dbReference type="NCBI Taxonomy" id="195883"/>
    <lineage>
        <taxon>Eukaryota</taxon>
        <taxon>Metazoa</taxon>
        <taxon>Ecdysozoa</taxon>
        <taxon>Arthropoda</taxon>
        <taxon>Hexapoda</taxon>
        <taxon>Insecta</taxon>
        <taxon>Pterygota</taxon>
        <taxon>Neoptera</taxon>
        <taxon>Paraneoptera</taxon>
        <taxon>Hemiptera</taxon>
        <taxon>Auchenorrhyncha</taxon>
        <taxon>Fulgoroidea</taxon>
        <taxon>Delphacidae</taxon>
        <taxon>Criomorphinae</taxon>
        <taxon>Laodelphax</taxon>
    </lineage>
</organism>
<name>A0A482WNP5_LAOST</name>
<evidence type="ECO:0000256" key="4">
    <source>
        <dbReference type="ARBA" id="ARBA00022723"/>
    </source>
</evidence>
<dbReference type="SUPFAM" id="SSF55550">
    <property type="entry name" value="SH2 domain"/>
    <property type="match status" value="1"/>
</dbReference>
<keyword evidence="2" id="KW-0597">Phosphoprotein</keyword>
<evidence type="ECO:0000256" key="9">
    <source>
        <dbReference type="PROSITE-ProRule" id="PRU00191"/>
    </source>
</evidence>
<feature type="domain" description="Phorbol-ester/DAG-type" evidence="16">
    <location>
        <begin position="588"/>
        <end position="637"/>
    </location>
</feature>
<dbReference type="PANTHER" id="PTHR45818:SF3">
    <property type="entry name" value="PROTEIN VAV"/>
    <property type="match status" value="1"/>
</dbReference>
<dbReference type="PROSITE" id="PS50002">
    <property type="entry name" value="SH3"/>
    <property type="match status" value="1"/>
</dbReference>
<dbReference type="Gene3D" id="3.30.60.20">
    <property type="match status" value="1"/>
</dbReference>
<keyword evidence="3" id="KW-0344">Guanine-nucleotide releasing factor</keyword>
<dbReference type="SUPFAM" id="SSF47576">
    <property type="entry name" value="Calponin-homology domain, CH-domain"/>
    <property type="match status" value="1"/>
</dbReference>
<sequence length="870" mass="101067">MENELWRECVGWLTRCGVLRPDHTVNWPEAKIIDLAYTLRDGVLLCNLLNNLDPSSIDMKDANQKPQMAQFLCLRNIKTFLQACHDYYGLKESDLFEPNMLFDFTDFYRVLYTLSKLSNCPKVLRKNIMGFSVLKPQSTSQEDIYRNLNSSPSSGSLSEASTTDACCRTQIKCLYSDELDDDVYEDLCYVTFSSEEARPPPPLCALPTAMAHGARHHVAYSHCDTDLRNEEIYQDLCSIDKKFAVSPQLPTAITHSFEKRDYVVSELVQTEKNYVDVLNTLQNCFIRPLSAIMKEDDFRVIFSGIKELCEIHAGFHSQLRKAVTPGSPLRLSEVFLNWREKFLVYGDYCANLTIAQARIQEVCSRNEAINQEIIKCQQEANNGKFKLRDILSVPMQRILKYHLLLDKLISETQPNHEDYRGLERAKEAMVDVAQYINEVKRDSDTLQIMRDIQDSISDWDMPENTELKDYGRLLKDGELRIKAHNDQKVKLRYVFIFDQVMLMCKALRGDQYSYKESLMLKDYKVDDPASKRSVHRDSRWNYHWFLVRKSERTAYTMYARTDELKRAWIKAIQDALDNIDPAGNKNTDHKFVMFTFEKPITCQHCSKFLKGRVFQGYRCEKCYIPMHKHCIPLSGRCGVKQPPELPPRPPLVPTTQRMIHHSDSDNSVHNMIQHAHPVPQSPADWSSRTWPDHEVLGEYLWFAGEMGRERATNVLERQIDGTYLLRIRPQGPTHPNETVYALSLKTDDKVKHMKVYEREMDGVPQFYLSESRFFHSLVDLVACYEHTSLGENFIGLNVRLQWPFRRIVAIAEFDFNPSENNQLPLKQGCQVIVLSKEGDHKGWWKGKIHDRVGFFPKVYVREISDTFNLE</sequence>
<keyword evidence="1 10" id="KW-0728">SH3 domain</keyword>
<dbReference type="InterPro" id="IPR001849">
    <property type="entry name" value="PH_domain"/>
</dbReference>
<feature type="domain" description="PH" evidence="13">
    <location>
        <begin position="472"/>
        <end position="577"/>
    </location>
</feature>
<evidence type="ECO:0000256" key="6">
    <source>
        <dbReference type="ARBA" id="ARBA00022771"/>
    </source>
</evidence>
<dbReference type="PROSITE" id="PS50001">
    <property type="entry name" value="SH2"/>
    <property type="match status" value="1"/>
</dbReference>
<dbReference type="GO" id="GO:0048468">
    <property type="term" value="P:cell development"/>
    <property type="evidence" value="ECO:0007669"/>
    <property type="project" value="UniProtKB-ARBA"/>
</dbReference>
<dbReference type="STRING" id="195883.A0A482WNP5"/>
<evidence type="ECO:0000256" key="5">
    <source>
        <dbReference type="ARBA" id="ARBA00022737"/>
    </source>
</evidence>
<evidence type="ECO:0000259" key="15">
    <source>
        <dbReference type="PROSITE" id="PS50021"/>
    </source>
</evidence>
<proteinExistence type="predicted"/>
<evidence type="ECO:0000259" key="12">
    <source>
        <dbReference type="PROSITE" id="PS50002"/>
    </source>
</evidence>
<feature type="domain" description="SH3" evidence="12">
    <location>
        <begin position="804"/>
        <end position="865"/>
    </location>
</feature>
<dbReference type="InterPro" id="IPR000980">
    <property type="entry name" value="SH2"/>
</dbReference>
<dbReference type="PROSITE" id="PS50010">
    <property type="entry name" value="DH_2"/>
    <property type="match status" value="1"/>
</dbReference>
<keyword evidence="4" id="KW-0479">Metal-binding</keyword>
<dbReference type="Pfam" id="PF00130">
    <property type="entry name" value="C1_1"/>
    <property type="match status" value="1"/>
</dbReference>
<dbReference type="FunCoup" id="A0A482WNP5">
    <property type="interactions" value="828"/>
</dbReference>
<keyword evidence="7" id="KW-0862">Zinc</keyword>
<evidence type="ECO:0000313" key="17">
    <source>
        <dbReference type="EMBL" id="RZF34906.1"/>
    </source>
</evidence>
<dbReference type="InterPro" id="IPR055251">
    <property type="entry name" value="SOS1_NGEF_PH"/>
</dbReference>
<dbReference type="InterPro" id="IPR001452">
    <property type="entry name" value="SH3_domain"/>
</dbReference>
<dbReference type="PROSITE" id="PS50021">
    <property type="entry name" value="CH"/>
    <property type="match status" value="1"/>
</dbReference>
<dbReference type="InterPro" id="IPR002219">
    <property type="entry name" value="PKC_DAG/PE"/>
</dbReference>
<dbReference type="GO" id="GO:0016477">
    <property type="term" value="P:cell migration"/>
    <property type="evidence" value="ECO:0007669"/>
    <property type="project" value="TreeGrafter"/>
</dbReference>
<dbReference type="Gene3D" id="1.10.418.10">
    <property type="entry name" value="Calponin-like domain"/>
    <property type="match status" value="1"/>
</dbReference>
<evidence type="ECO:0008006" key="19">
    <source>
        <dbReference type="Google" id="ProtNLM"/>
    </source>
</evidence>
<dbReference type="SMR" id="A0A482WNP5"/>
<dbReference type="Proteomes" id="UP000291343">
    <property type="component" value="Unassembled WGS sequence"/>
</dbReference>
<evidence type="ECO:0000256" key="3">
    <source>
        <dbReference type="ARBA" id="ARBA00022658"/>
    </source>
</evidence>
<dbReference type="Gene3D" id="3.30.505.10">
    <property type="entry name" value="SH2 domain"/>
    <property type="match status" value="1"/>
</dbReference>
<evidence type="ECO:0000313" key="18">
    <source>
        <dbReference type="Proteomes" id="UP000291343"/>
    </source>
</evidence>
<gene>
    <name evidence="17" type="ORF">LSTR_LSTR012903</name>
</gene>
<evidence type="ECO:0000259" key="11">
    <source>
        <dbReference type="PROSITE" id="PS50001"/>
    </source>
</evidence>